<sequence length="350" mass="37412">MMKALVYGGPGIKAWKSVAKPEILKKTDAIVKTLATTICGSDLHILKGDVPETPIGTILGHESIGEVSEIGSDVKNFKVGQKVIVSCITSCGDCYYCKKDLQAHCLDGGWNLGHDIDGTQAEFVRIPHADHSLYPAPNGVSNESLLMLSDILPTSNEVGVISASIEKGDVVAIVGAGPVGLSALLNAKVREPSQLIMIDMDNTRLELAKRLGATSVINPKDTDPLTVINSLTQDVTKKPGVDVAIECVGIPQTFQTCQDIIAPGGRIANVGVHGKKVDLQLQELWIKNVRITTGLVSAYSTPALLKNVTDGKLKPEVLVTHRFKLDQFEEAYDVFSKPTETGAIKVLVEA</sequence>
<dbReference type="GO" id="GO:0008270">
    <property type="term" value="F:zinc ion binding"/>
    <property type="evidence" value="ECO:0007669"/>
    <property type="project" value="InterPro"/>
</dbReference>
<name>A0A9W6T003_CANBO</name>
<dbReference type="EMBL" id="BSXN01000773">
    <property type="protein sequence ID" value="GME69770.1"/>
    <property type="molecule type" value="Genomic_DNA"/>
</dbReference>
<dbReference type="Gene3D" id="3.40.50.720">
    <property type="entry name" value="NAD(P)-binding Rossmann-like Domain"/>
    <property type="match status" value="1"/>
</dbReference>
<keyword evidence="4 6" id="KW-0862">Zinc</keyword>
<comment type="caution">
    <text evidence="9">The sequence shown here is derived from an EMBL/GenBank/DDBJ whole genome shotgun (WGS) entry which is preliminary data.</text>
</comment>
<dbReference type="Proteomes" id="UP001165120">
    <property type="component" value="Unassembled WGS sequence"/>
</dbReference>
<reference evidence="9" key="1">
    <citation type="submission" date="2023-04" db="EMBL/GenBank/DDBJ databases">
        <title>Candida boidinii NBRC 10035.</title>
        <authorList>
            <person name="Ichikawa N."/>
            <person name="Sato H."/>
            <person name="Tonouchi N."/>
        </authorList>
    </citation>
    <scope>NUCLEOTIDE SEQUENCE</scope>
    <source>
        <strain evidence="9">NBRC 10035</strain>
    </source>
</reference>
<dbReference type="GO" id="GO:0016491">
    <property type="term" value="F:oxidoreductase activity"/>
    <property type="evidence" value="ECO:0007669"/>
    <property type="project" value="UniProtKB-KW"/>
</dbReference>
<organism evidence="9 10">
    <name type="scientific">Candida boidinii</name>
    <name type="common">Yeast</name>
    <dbReference type="NCBI Taxonomy" id="5477"/>
    <lineage>
        <taxon>Eukaryota</taxon>
        <taxon>Fungi</taxon>
        <taxon>Dikarya</taxon>
        <taxon>Ascomycota</taxon>
        <taxon>Saccharomycotina</taxon>
        <taxon>Pichiomycetes</taxon>
        <taxon>Pichiales</taxon>
        <taxon>Pichiaceae</taxon>
        <taxon>Ogataea</taxon>
        <taxon>Ogataea/Candida clade</taxon>
    </lineage>
</organism>
<dbReference type="AlphaFoldDB" id="A0A9W6T003"/>
<dbReference type="InterPro" id="IPR036291">
    <property type="entry name" value="NAD(P)-bd_dom_sf"/>
</dbReference>
<comment type="cofactor">
    <cofactor evidence="1 6">
        <name>Zn(2+)</name>
        <dbReference type="ChEBI" id="CHEBI:29105"/>
    </cofactor>
</comment>
<comment type="similarity">
    <text evidence="2 6">Belongs to the zinc-containing alcohol dehydrogenase family.</text>
</comment>
<dbReference type="Gene3D" id="3.90.180.10">
    <property type="entry name" value="Medium-chain alcohol dehydrogenases, catalytic domain"/>
    <property type="match status" value="1"/>
</dbReference>
<protein>
    <submittedName>
        <fullName evidence="9">Unnamed protein product</fullName>
    </submittedName>
</protein>
<dbReference type="SUPFAM" id="SSF50129">
    <property type="entry name" value="GroES-like"/>
    <property type="match status" value="1"/>
</dbReference>
<evidence type="ECO:0000259" key="8">
    <source>
        <dbReference type="Pfam" id="PF08240"/>
    </source>
</evidence>
<dbReference type="PANTHER" id="PTHR42813:SF4">
    <property type="entry name" value="NADP-DEPENDENT ISOPROPANOL DEHYDROGENASE"/>
    <property type="match status" value="1"/>
</dbReference>
<dbReference type="Pfam" id="PF08240">
    <property type="entry name" value="ADH_N"/>
    <property type="match status" value="1"/>
</dbReference>
<dbReference type="InterPro" id="IPR013154">
    <property type="entry name" value="ADH-like_N"/>
</dbReference>
<dbReference type="Pfam" id="PF00107">
    <property type="entry name" value="ADH_zinc_N"/>
    <property type="match status" value="1"/>
</dbReference>
<evidence type="ECO:0000256" key="2">
    <source>
        <dbReference type="ARBA" id="ARBA00008072"/>
    </source>
</evidence>
<gene>
    <name evidence="9" type="ORF">Cboi02_000254600</name>
</gene>
<feature type="domain" description="Alcohol dehydrogenase-like N-terminal" evidence="8">
    <location>
        <begin position="26"/>
        <end position="135"/>
    </location>
</feature>
<proteinExistence type="inferred from homology"/>
<dbReference type="SUPFAM" id="SSF51735">
    <property type="entry name" value="NAD(P)-binding Rossmann-fold domains"/>
    <property type="match status" value="1"/>
</dbReference>
<evidence type="ECO:0000256" key="3">
    <source>
        <dbReference type="ARBA" id="ARBA00022723"/>
    </source>
</evidence>
<dbReference type="CDD" id="cd08286">
    <property type="entry name" value="FDH_like_ADH2"/>
    <property type="match status" value="1"/>
</dbReference>
<evidence type="ECO:0000256" key="5">
    <source>
        <dbReference type="ARBA" id="ARBA00023002"/>
    </source>
</evidence>
<keyword evidence="3 6" id="KW-0479">Metal-binding</keyword>
<evidence type="ECO:0000256" key="1">
    <source>
        <dbReference type="ARBA" id="ARBA00001947"/>
    </source>
</evidence>
<dbReference type="InterPro" id="IPR013149">
    <property type="entry name" value="ADH-like_C"/>
</dbReference>
<keyword evidence="10" id="KW-1185">Reference proteome</keyword>
<evidence type="ECO:0000313" key="9">
    <source>
        <dbReference type="EMBL" id="GME69770.1"/>
    </source>
</evidence>
<accession>A0A9W6T003</accession>
<feature type="domain" description="Alcohol dehydrogenase-like C-terminal" evidence="7">
    <location>
        <begin position="178"/>
        <end position="304"/>
    </location>
</feature>
<evidence type="ECO:0000256" key="6">
    <source>
        <dbReference type="RuleBase" id="RU361277"/>
    </source>
</evidence>
<evidence type="ECO:0000313" key="10">
    <source>
        <dbReference type="Proteomes" id="UP001165120"/>
    </source>
</evidence>
<dbReference type="PROSITE" id="PS00059">
    <property type="entry name" value="ADH_ZINC"/>
    <property type="match status" value="1"/>
</dbReference>
<dbReference type="PANTHER" id="PTHR42813">
    <property type="entry name" value="ZINC-TYPE ALCOHOL DEHYDROGENASE-LIKE"/>
    <property type="match status" value="1"/>
</dbReference>
<dbReference type="InterPro" id="IPR002328">
    <property type="entry name" value="ADH_Zn_CS"/>
</dbReference>
<dbReference type="InterPro" id="IPR011032">
    <property type="entry name" value="GroES-like_sf"/>
</dbReference>
<evidence type="ECO:0000259" key="7">
    <source>
        <dbReference type="Pfam" id="PF00107"/>
    </source>
</evidence>
<evidence type="ECO:0000256" key="4">
    <source>
        <dbReference type="ARBA" id="ARBA00022833"/>
    </source>
</evidence>
<keyword evidence="5" id="KW-0560">Oxidoreductase</keyword>